<evidence type="ECO:0000313" key="1">
    <source>
        <dbReference type="EMBL" id="KAK4118536.1"/>
    </source>
</evidence>
<dbReference type="RefSeq" id="XP_062642309.1">
    <property type="nucleotide sequence ID" value="XM_062791552.1"/>
</dbReference>
<keyword evidence="2" id="KW-1185">Reference proteome</keyword>
<protein>
    <submittedName>
        <fullName evidence="1">Uncharacterized protein</fullName>
    </submittedName>
</protein>
<comment type="caution">
    <text evidence="1">The sequence shown here is derived from an EMBL/GenBank/DDBJ whole genome shotgun (WGS) entry which is preliminary data.</text>
</comment>
<reference evidence="1" key="2">
    <citation type="submission" date="2023-05" db="EMBL/GenBank/DDBJ databases">
        <authorList>
            <consortium name="Lawrence Berkeley National Laboratory"/>
            <person name="Steindorff A."/>
            <person name="Hensen N."/>
            <person name="Bonometti L."/>
            <person name="Westerberg I."/>
            <person name="Brannstrom I.O."/>
            <person name="Guillou S."/>
            <person name="Cros-Aarteil S."/>
            <person name="Calhoun S."/>
            <person name="Haridas S."/>
            <person name="Kuo A."/>
            <person name="Mondo S."/>
            <person name="Pangilinan J."/>
            <person name="Riley R."/>
            <person name="Labutti K."/>
            <person name="Andreopoulos B."/>
            <person name="Lipzen A."/>
            <person name="Chen C."/>
            <person name="Yanf M."/>
            <person name="Daum C."/>
            <person name="Ng V."/>
            <person name="Clum A."/>
            <person name="Ohm R."/>
            <person name="Martin F."/>
            <person name="Silar P."/>
            <person name="Natvig D."/>
            <person name="Lalanne C."/>
            <person name="Gautier V."/>
            <person name="Ament-Velasquez S.L."/>
            <person name="Kruys A."/>
            <person name="Hutchinson M.I."/>
            <person name="Powell A.J."/>
            <person name="Barry K."/>
            <person name="Miller A.N."/>
            <person name="Grigoriev I.V."/>
            <person name="Debuchy R."/>
            <person name="Gladieux P."/>
            <person name="Thoren M.H."/>
            <person name="Johannesson H."/>
        </authorList>
    </citation>
    <scope>NUCLEOTIDE SEQUENCE</scope>
    <source>
        <strain evidence="1">CBS 731.68</strain>
    </source>
</reference>
<dbReference type="EMBL" id="MU853265">
    <property type="protein sequence ID" value="KAK4118536.1"/>
    <property type="molecule type" value="Genomic_DNA"/>
</dbReference>
<proteinExistence type="predicted"/>
<dbReference type="AlphaFoldDB" id="A0AAN6YY80"/>
<dbReference type="Proteomes" id="UP001302602">
    <property type="component" value="Unassembled WGS sequence"/>
</dbReference>
<accession>A0AAN6YY80</accession>
<sequence length="128" mass="13797">MNEAIPNLPKLEIELISVMAEIGIGSWERSNSDVVEENEEDKNLILTIISAVLFFVPIVGEFSAAAVGLPAPLAIASIMLGGKIRTPKEYGLAAGLRRGLTSSVKEGMGDVCKKNDQSLTNIVRVCRW</sequence>
<reference evidence="1" key="1">
    <citation type="journal article" date="2023" name="Mol. Phylogenet. Evol.">
        <title>Genome-scale phylogeny and comparative genomics of the fungal order Sordariales.</title>
        <authorList>
            <person name="Hensen N."/>
            <person name="Bonometti L."/>
            <person name="Westerberg I."/>
            <person name="Brannstrom I.O."/>
            <person name="Guillou S."/>
            <person name="Cros-Aarteil S."/>
            <person name="Calhoun S."/>
            <person name="Haridas S."/>
            <person name="Kuo A."/>
            <person name="Mondo S."/>
            <person name="Pangilinan J."/>
            <person name="Riley R."/>
            <person name="LaButti K."/>
            <person name="Andreopoulos B."/>
            <person name="Lipzen A."/>
            <person name="Chen C."/>
            <person name="Yan M."/>
            <person name="Daum C."/>
            <person name="Ng V."/>
            <person name="Clum A."/>
            <person name="Steindorff A."/>
            <person name="Ohm R.A."/>
            <person name="Martin F."/>
            <person name="Silar P."/>
            <person name="Natvig D.O."/>
            <person name="Lalanne C."/>
            <person name="Gautier V."/>
            <person name="Ament-Velasquez S.L."/>
            <person name="Kruys A."/>
            <person name="Hutchinson M.I."/>
            <person name="Powell A.J."/>
            <person name="Barry K."/>
            <person name="Miller A.N."/>
            <person name="Grigoriev I.V."/>
            <person name="Debuchy R."/>
            <person name="Gladieux P."/>
            <person name="Hiltunen Thoren M."/>
            <person name="Johannesson H."/>
        </authorList>
    </citation>
    <scope>NUCLEOTIDE SEQUENCE</scope>
    <source>
        <strain evidence="1">CBS 731.68</strain>
    </source>
</reference>
<evidence type="ECO:0000313" key="2">
    <source>
        <dbReference type="Proteomes" id="UP001302602"/>
    </source>
</evidence>
<dbReference type="GeneID" id="87828321"/>
<organism evidence="1 2">
    <name type="scientific">Parathielavia appendiculata</name>
    <dbReference type="NCBI Taxonomy" id="2587402"/>
    <lineage>
        <taxon>Eukaryota</taxon>
        <taxon>Fungi</taxon>
        <taxon>Dikarya</taxon>
        <taxon>Ascomycota</taxon>
        <taxon>Pezizomycotina</taxon>
        <taxon>Sordariomycetes</taxon>
        <taxon>Sordariomycetidae</taxon>
        <taxon>Sordariales</taxon>
        <taxon>Chaetomiaceae</taxon>
        <taxon>Parathielavia</taxon>
    </lineage>
</organism>
<gene>
    <name evidence="1" type="ORF">N657DRAFT_637959</name>
</gene>
<name>A0AAN6YY80_9PEZI</name>